<protein>
    <submittedName>
        <fullName evidence="3">Uncharacterized protein</fullName>
    </submittedName>
</protein>
<evidence type="ECO:0000313" key="6">
    <source>
        <dbReference type="Proteomes" id="UP000257016"/>
    </source>
</evidence>
<keyword evidence="4" id="KW-0614">Plasmid</keyword>
<dbReference type="EMBL" id="OFSN01000066">
    <property type="protein sequence ID" value="SOY78270.1"/>
    <property type="molecule type" value="Genomic_DNA"/>
</dbReference>
<geneLocation type="plasmid" evidence="4">
    <name>CBM2636p</name>
</geneLocation>
<dbReference type="Proteomes" id="UP000254259">
    <property type="component" value="Plasmid CBM2636p"/>
</dbReference>
<feature type="region of interest" description="Disordered" evidence="1">
    <location>
        <begin position="1"/>
        <end position="31"/>
    </location>
</feature>
<evidence type="ECO:0000313" key="4">
    <source>
        <dbReference type="EMBL" id="SPD69296.1"/>
    </source>
</evidence>
<sequence length="105" mass="10748">MRAITGPPAQECDGIPKKRRPGLIANNSPKDINTRIPYSALTSRLAASAAAVGTTFIAVLGQISPGDAISKAPQAPPHNLLPGLPLAGQAAPTPRPKCVPPARQS</sequence>
<feature type="compositionally biased region" description="Low complexity" evidence="1">
    <location>
        <begin position="80"/>
        <end position="92"/>
    </location>
</feature>
<dbReference type="EMBL" id="LT984815">
    <property type="protein sequence ID" value="SPD69296.1"/>
    <property type="molecule type" value="Genomic_DNA"/>
</dbReference>
<evidence type="ECO:0000313" key="2">
    <source>
        <dbReference type="EMBL" id="SOY78270.1"/>
    </source>
</evidence>
<proteinExistence type="predicted"/>
<gene>
    <name evidence="2" type="ORF">CBM2586_P90021</name>
    <name evidence="3" type="ORF">CBM2594_P30050</name>
    <name evidence="4" type="ORF">CBM2636_P10207</name>
</gene>
<evidence type="ECO:0000256" key="1">
    <source>
        <dbReference type="SAM" id="MobiDB-lite"/>
    </source>
</evidence>
<dbReference type="AlphaFoldDB" id="A0A375CSS0"/>
<reference evidence="5 6" key="1">
    <citation type="submission" date="2018-01" db="EMBL/GenBank/DDBJ databases">
        <authorList>
            <person name="Clerissi C."/>
        </authorList>
    </citation>
    <scope>NUCLEOTIDE SEQUENCE [LARGE SCALE GENOMIC DNA]</scope>
    <source>
        <strain evidence="2">Cupriavidus taiwanensis LMG 19430</strain>
        <strain evidence="3">Cupriavidus taiwanensis STM 6021</strain>
        <strain evidence="4">Cupriavidus taiwanensis SWF 66322</strain>
        <plasmid evidence="6">cbm2586_p</plasmid>
        <plasmid evidence="7">cbm2594_p</plasmid>
        <plasmid evidence="4">CBM2636p</plasmid>
        <plasmid evidence="5">cbm2636p</plasmid>
    </source>
</reference>
<dbReference type="EMBL" id="OGUU01000036">
    <property type="protein sequence ID" value="SPC25351.1"/>
    <property type="molecule type" value="Genomic_DNA"/>
</dbReference>
<evidence type="ECO:0000313" key="5">
    <source>
        <dbReference type="Proteomes" id="UP000254259"/>
    </source>
</evidence>
<organism evidence="3 7">
    <name type="scientific">Cupriavidus taiwanensis</name>
    <dbReference type="NCBI Taxonomy" id="164546"/>
    <lineage>
        <taxon>Bacteria</taxon>
        <taxon>Pseudomonadati</taxon>
        <taxon>Pseudomonadota</taxon>
        <taxon>Betaproteobacteria</taxon>
        <taxon>Burkholderiales</taxon>
        <taxon>Burkholderiaceae</taxon>
        <taxon>Cupriavidus</taxon>
    </lineage>
</organism>
<geneLocation type="plasmid" evidence="6">
    <name>cbm2586_p</name>
</geneLocation>
<evidence type="ECO:0000313" key="7">
    <source>
        <dbReference type="Proteomes" id="UP000257139"/>
    </source>
</evidence>
<name>A0A375CSS0_9BURK</name>
<dbReference type="Proteomes" id="UP000257016">
    <property type="component" value="Unassembled WGS sequence"/>
</dbReference>
<feature type="region of interest" description="Disordered" evidence="1">
    <location>
        <begin position="67"/>
        <end position="105"/>
    </location>
</feature>
<accession>A0A375CSS0</accession>
<geneLocation type="plasmid" evidence="5">
    <name>cbm2636p</name>
</geneLocation>
<geneLocation type="plasmid" evidence="7">
    <name>cbm2594_p</name>
</geneLocation>
<evidence type="ECO:0000313" key="3">
    <source>
        <dbReference type="EMBL" id="SPC25351.1"/>
    </source>
</evidence>
<dbReference type="Proteomes" id="UP000257139">
    <property type="component" value="Plasmid CBM2594_p"/>
</dbReference>